<proteinExistence type="predicted"/>
<feature type="transmembrane region" description="Helical" evidence="6">
    <location>
        <begin position="151"/>
        <end position="172"/>
    </location>
</feature>
<dbReference type="SUPFAM" id="SSF81321">
    <property type="entry name" value="Family A G protein-coupled receptor-like"/>
    <property type="match status" value="1"/>
</dbReference>
<dbReference type="Pfam" id="PF10324">
    <property type="entry name" value="7TM_GPCR_Srw"/>
    <property type="match status" value="1"/>
</dbReference>
<comment type="subcellular location">
    <subcellularLocation>
        <location evidence="1">Membrane</location>
    </subcellularLocation>
</comment>
<keyword evidence="4 6" id="KW-0472">Membrane</keyword>
<dbReference type="PROSITE" id="PS50262">
    <property type="entry name" value="G_PROTEIN_RECEP_F1_2"/>
    <property type="match status" value="1"/>
</dbReference>
<feature type="transmembrane region" description="Helical" evidence="6">
    <location>
        <begin position="69"/>
        <end position="90"/>
    </location>
</feature>
<gene>
    <name evidence="8" type="ORF">WBA_LOCUS2612</name>
</gene>
<dbReference type="Gene3D" id="1.20.1070.10">
    <property type="entry name" value="Rhodopsin 7-helix transmembrane proteins"/>
    <property type="match status" value="1"/>
</dbReference>
<protein>
    <recommendedName>
        <fullName evidence="7">G-protein coupled receptors family 1 profile domain-containing protein</fullName>
    </recommendedName>
</protein>
<feature type="transmembrane region" description="Helical" evidence="6">
    <location>
        <begin position="110"/>
        <end position="131"/>
    </location>
</feature>
<dbReference type="GO" id="GO:0008528">
    <property type="term" value="F:G protein-coupled peptide receptor activity"/>
    <property type="evidence" value="ECO:0007669"/>
    <property type="project" value="InterPro"/>
</dbReference>
<dbReference type="InterPro" id="IPR019427">
    <property type="entry name" value="7TM_GPCR_serpentine_rcpt_Srw"/>
</dbReference>
<accession>A0A3P7DQM4</accession>
<feature type="transmembrane region" description="Helical" evidence="6">
    <location>
        <begin position="280"/>
        <end position="306"/>
    </location>
</feature>
<dbReference type="InterPro" id="IPR017452">
    <property type="entry name" value="GPCR_Rhodpsn_7TM"/>
</dbReference>
<keyword evidence="9" id="KW-1185">Reference proteome</keyword>
<evidence type="ECO:0000256" key="1">
    <source>
        <dbReference type="ARBA" id="ARBA00004370"/>
    </source>
</evidence>
<organism evidence="8 9">
    <name type="scientific">Wuchereria bancrofti</name>
    <dbReference type="NCBI Taxonomy" id="6293"/>
    <lineage>
        <taxon>Eukaryota</taxon>
        <taxon>Metazoa</taxon>
        <taxon>Ecdysozoa</taxon>
        <taxon>Nematoda</taxon>
        <taxon>Chromadorea</taxon>
        <taxon>Rhabditida</taxon>
        <taxon>Spirurina</taxon>
        <taxon>Spiruromorpha</taxon>
        <taxon>Filarioidea</taxon>
        <taxon>Onchocercidae</taxon>
        <taxon>Wuchereria</taxon>
    </lineage>
</organism>
<evidence type="ECO:0000256" key="3">
    <source>
        <dbReference type="ARBA" id="ARBA00022989"/>
    </source>
</evidence>
<evidence type="ECO:0000256" key="4">
    <source>
        <dbReference type="ARBA" id="ARBA00023136"/>
    </source>
</evidence>
<feature type="domain" description="G-protein coupled receptors family 1 profile" evidence="7">
    <location>
        <begin position="49"/>
        <end position="337"/>
    </location>
</feature>
<dbReference type="AlphaFoldDB" id="A0A3P7DQM4"/>
<name>A0A3P7DQM4_WUCBA</name>
<dbReference type="PANTHER" id="PTHR46273:SF6">
    <property type="entry name" value="G-PROTEIN COUPLED RECEPTORS FAMILY 1 PROFILE DOMAIN-CONTAINING PROTEIN"/>
    <property type="match status" value="1"/>
</dbReference>
<dbReference type="OMA" id="LINCYVA"/>
<keyword evidence="3 6" id="KW-1133">Transmembrane helix</keyword>
<evidence type="ECO:0000259" key="7">
    <source>
        <dbReference type="PROSITE" id="PS50262"/>
    </source>
</evidence>
<evidence type="ECO:0000313" key="8">
    <source>
        <dbReference type="EMBL" id="VDM09226.1"/>
    </source>
</evidence>
<dbReference type="InterPro" id="IPR053219">
    <property type="entry name" value="GPCR_Dmsr-1"/>
</dbReference>
<keyword evidence="2 6" id="KW-0812">Transmembrane</keyword>
<dbReference type="CDD" id="cd14978">
    <property type="entry name" value="7tmA_FMRFamide_R-like"/>
    <property type="match status" value="1"/>
</dbReference>
<dbReference type="PANTHER" id="PTHR46273">
    <property type="entry name" value="MYOSUPPRESSIN RECEPTOR 1, ISOFORM B-RELATED"/>
    <property type="match status" value="1"/>
</dbReference>
<sequence>MECPNSPQLFDEEDTIALSILSAVNEFCLSYRKLHKYVSMILCVFGLLANCTHIWILRRPSMLRSSVHTVLICIALADSGTMGSYAIYLLRYEFCASSTGGYSYGWVLLLKLHVVLSTALHSISLYLLVFITYIRICSVQTQRSQLLETRVAGFISLLISFAIFALCIPTLLAHDIVLRENSPHFIELKEIHPTDLSESYPSSISNKYSIGLSKMFVSNDCFLLKLNLWLTGIIMKVIPCILLLCLTYCLLVKLAKNKKKRVALLRERAKDRVYKDRTTCMLLLMVSSFLCTELPQGIIAIFNAIYTAQFHFYVYLTIADILDVLSLINCHDNNLLIIKERKNVNKLDNYEKKEDCRQECRLNENKESPKFTKDEEAEETITIVDK</sequence>
<evidence type="ECO:0000256" key="6">
    <source>
        <dbReference type="SAM" id="Phobius"/>
    </source>
</evidence>
<evidence type="ECO:0000256" key="5">
    <source>
        <dbReference type="SAM" id="MobiDB-lite"/>
    </source>
</evidence>
<feature type="transmembrane region" description="Helical" evidence="6">
    <location>
        <begin position="312"/>
        <end position="331"/>
    </location>
</feature>
<evidence type="ECO:0000256" key="2">
    <source>
        <dbReference type="ARBA" id="ARBA00022692"/>
    </source>
</evidence>
<feature type="transmembrane region" description="Helical" evidence="6">
    <location>
        <begin position="228"/>
        <end position="251"/>
    </location>
</feature>
<dbReference type="OrthoDB" id="5864054at2759"/>
<dbReference type="EMBL" id="UYWW01000750">
    <property type="protein sequence ID" value="VDM09226.1"/>
    <property type="molecule type" value="Genomic_DNA"/>
</dbReference>
<evidence type="ECO:0000313" key="9">
    <source>
        <dbReference type="Proteomes" id="UP000270924"/>
    </source>
</evidence>
<dbReference type="Proteomes" id="UP000270924">
    <property type="component" value="Unassembled WGS sequence"/>
</dbReference>
<dbReference type="GO" id="GO:0005886">
    <property type="term" value="C:plasma membrane"/>
    <property type="evidence" value="ECO:0007669"/>
    <property type="project" value="TreeGrafter"/>
</dbReference>
<feature type="transmembrane region" description="Helical" evidence="6">
    <location>
        <begin position="37"/>
        <end position="57"/>
    </location>
</feature>
<reference evidence="8 9" key="1">
    <citation type="submission" date="2018-11" db="EMBL/GenBank/DDBJ databases">
        <authorList>
            <consortium name="Pathogen Informatics"/>
        </authorList>
    </citation>
    <scope>NUCLEOTIDE SEQUENCE [LARGE SCALE GENOMIC DNA]</scope>
</reference>
<dbReference type="InParanoid" id="A0A3P7DQM4"/>
<feature type="region of interest" description="Disordered" evidence="5">
    <location>
        <begin position="367"/>
        <end position="386"/>
    </location>
</feature>